<feature type="compositionally biased region" description="Basic and acidic residues" evidence="1">
    <location>
        <begin position="168"/>
        <end position="185"/>
    </location>
</feature>
<feature type="compositionally biased region" description="Basic residues" evidence="1">
    <location>
        <begin position="157"/>
        <end position="167"/>
    </location>
</feature>
<evidence type="ECO:0000313" key="2">
    <source>
        <dbReference type="EMBL" id="KAJ7357886.1"/>
    </source>
</evidence>
<feature type="region of interest" description="Disordered" evidence="1">
    <location>
        <begin position="48"/>
        <end position="89"/>
    </location>
</feature>
<proteinExistence type="predicted"/>
<feature type="compositionally biased region" description="Basic and acidic residues" evidence="1">
    <location>
        <begin position="116"/>
        <end position="127"/>
    </location>
</feature>
<name>A0AAD7AH71_9AGAR</name>
<dbReference type="Proteomes" id="UP001218218">
    <property type="component" value="Unassembled WGS sequence"/>
</dbReference>
<organism evidence="2 3">
    <name type="scientific">Mycena albidolilacea</name>
    <dbReference type="NCBI Taxonomy" id="1033008"/>
    <lineage>
        <taxon>Eukaryota</taxon>
        <taxon>Fungi</taxon>
        <taxon>Dikarya</taxon>
        <taxon>Basidiomycota</taxon>
        <taxon>Agaricomycotina</taxon>
        <taxon>Agaricomycetes</taxon>
        <taxon>Agaricomycetidae</taxon>
        <taxon>Agaricales</taxon>
        <taxon>Marasmiineae</taxon>
        <taxon>Mycenaceae</taxon>
        <taxon>Mycena</taxon>
    </lineage>
</organism>
<feature type="compositionally biased region" description="Polar residues" evidence="1">
    <location>
        <begin position="190"/>
        <end position="200"/>
    </location>
</feature>
<comment type="caution">
    <text evidence="2">The sequence shown here is derived from an EMBL/GenBank/DDBJ whole genome shotgun (WGS) entry which is preliminary data.</text>
</comment>
<dbReference type="EMBL" id="JARIHO010000007">
    <property type="protein sequence ID" value="KAJ7357886.1"/>
    <property type="molecule type" value="Genomic_DNA"/>
</dbReference>
<gene>
    <name evidence="2" type="ORF">DFH08DRAFT_1042453</name>
</gene>
<protein>
    <submittedName>
        <fullName evidence="2">Uncharacterized protein</fullName>
    </submittedName>
</protein>
<dbReference type="AlphaFoldDB" id="A0AAD7AH71"/>
<feature type="region of interest" description="Disordered" evidence="1">
    <location>
        <begin position="115"/>
        <end position="200"/>
    </location>
</feature>
<feature type="region of interest" description="Disordered" evidence="1">
    <location>
        <begin position="1"/>
        <end position="25"/>
    </location>
</feature>
<keyword evidence="3" id="KW-1185">Reference proteome</keyword>
<evidence type="ECO:0000313" key="3">
    <source>
        <dbReference type="Proteomes" id="UP001218218"/>
    </source>
</evidence>
<feature type="compositionally biased region" description="Low complexity" evidence="1">
    <location>
        <begin position="129"/>
        <end position="139"/>
    </location>
</feature>
<reference evidence="2" key="1">
    <citation type="submission" date="2023-03" db="EMBL/GenBank/DDBJ databases">
        <title>Massive genome expansion in bonnet fungi (Mycena s.s.) driven by repeated elements and novel gene families across ecological guilds.</title>
        <authorList>
            <consortium name="Lawrence Berkeley National Laboratory"/>
            <person name="Harder C.B."/>
            <person name="Miyauchi S."/>
            <person name="Viragh M."/>
            <person name="Kuo A."/>
            <person name="Thoen E."/>
            <person name="Andreopoulos B."/>
            <person name="Lu D."/>
            <person name="Skrede I."/>
            <person name="Drula E."/>
            <person name="Henrissat B."/>
            <person name="Morin E."/>
            <person name="Kohler A."/>
            <person name="Barry K."/>
            <person name="LaButti K."/>
            <person name="Morin E."/>
            <person name="Salamov A."/>
            <person name="Lipzen A."/>
            <person name="Mereny Z."/>
            <person name="Hegedus B."/>
            <person name="Baldrian P."/>
            <person name="Stursova M."/>
            <person name="Weitz H."/>
            <person name="Taylor A."/>
            <person name="Grigoriev I.V."/>
            <person name="Nagy L.G."/>
            <person name="Martin F."/>
            <person name="Kauserud H."/>
        </authorList>
    </citation>
    <scope>NUCLEOTIDE SEQUENCE</scope>
    <source>
        <strain evidence="2">CBHHK002</strain>
    </source>
</reference>
<evidence type="ECO:0000256" key="1">
    <source>
        <dbReference type="SAM" id="MobiDB-lite"/>
    </source>
</evidence>
<accession>A0AAD7AH71</accession>
<sequence>MREKRGGLELGVDGEETGEVEREGVDGVIREPEDGWGTYAEKTRLIPGKLGGRSCATREGQWGSPPLINPSSLQERERDTGETGAPLKSAPARLLYELFPPPTFFAAAVMHVPPARPRERAGDDDTCARSSSSSSLSRSQAQRPEYARGVSMAQGTAKKKIRKNRVLRRAEPLGLEKEKEKEKTQACRAHTSSETTALHY</sequence>